<proteinExistence type="predicted"/>
<dbReference type="EMBL" id="JBHSXN010000003">
    <property type="protein sequence ID" value="MFC6954349.1"/>
    <property type="molecule type" value="Genomic_DNA"/>
</dbReference>
<gene>
    <name evidence="1" type="ORF">ACFQGB_15910</name>
</gene>
<organism evidence="1 2">
    <name type="scientific">Halorubellus litoreus</name>
    <dbReference type="NCBI Taxonomy" id="755308"/>
    <lineage>
        <taxon>Archaea</taxon>
        <taxon>Methanobacteriati</taxon>
        <taxon>Methanobacteriota</taxon>
        <taxon>Stenosarchaea group</taxon>
        <taxon>Halobacteria</taxon>
        <taxon>Halobacteriales</taxon>
        <taxon>Halorubellaceae</taxon>
        <taxon>Halorubellus</taxon>
    </lineage>
</organism>
<keyword evidence="2" id="KW-1185">Reference proteome</keyword>
<name>A0ABD5VFZ4_9EURY</name>
<dbReference type="Proteomes" id="UP001596395">
    <property type="component" value="Unassembled WGS sequence"/>
</dbReference>
<accession>A0ABD5VFZ4</accession>
<protein>
    <submittedName>
        <fullName evidence="1">Uncharacterized protein</fullName>
    </submittedName>
</protein>
<comment type="caution">
    <text evidence="1">The sequence shown here is derived from an EMBL/GenBank/DDBJ whole genome shotgun (WGS) entry which is preliminary data.</text>
</comment>
<dbReference type="RefSeq" id="WP_336351301.1">
    <property type="nucleotide sequence ID" value="NZ_JAZAQL010000003.1"/>
</dbReference>
<evidence type="ECO:0000313" key="1">
    <source>
        <dbReference type="EMBL" id="MFC6954349.1"/>
    </source>
</evidence>
<dbReference type="AlphaFoldDB" id="A0ABD5VFZ4"/>
<reference evidence="1 2" key="1">
    <citation type="journal article" date="2019" name="Int. J. Syst. Evol. Microbiol.">
        <title>The Global Catalogue of Microorganisms (GCM) 10K type strain sequencing project: providing services to taxonomists for standard genome sequencing and annotation.</title>
        <authorList>
            <consortium name="The Broad Institute Genomics Platform"/>
            <consortium name="The Broad Institute Genome Sequencing Center for Infectious Disease"/>
            <person name="Wu L."/>
            <person name="Ma J."/>
        </authorList>
    </citation>
    <scope>NUCLEOTIDE SEQUENCE [LARGE SCALE GENOMIC DNA]</scope>
    <source>
        <strain evidence="1 2">GX26</strain>
    </source>
</reference>
<evidence type="ECO:0000313" key="2">
    <source>
        <dbReference type="Proteomes" id="UP001596395"/>
    </source>
</evidence>
<sequence>MNVLELVRGADNVHVETVARSTDALTETAQGLRALGLRVGDETLARSKRVDAPGLPDDVGTP</sequence>